<dbReference type="PANTHER" id="PTHR44858:SF1">
    <property type="entry name" value="UDP-N-ACETYLGLUCOSAMINE--PEPTIDE N-ACETYLGLUCOSAMINYLTRANSFERASE SPINDLY-RELATED"/>
    <property type="match status" value="1"/>
</dbReference>
<dbReference type="Gene3D" id="1.25.40.10">
    <property type="entry name" value="Tetratricopeptide repeat domain"/>
    <property type="match status" value="2"/>
</dbReference>
<evidence type="ECO:0000313" key="9">
    <source>
        <dbReference type="EMBL" id="GMI43266.1"/>
    </source>
</evidence>
<dbReference type="GO" id="GO:0000160">
    <property type="term" value="P:phosphorelay signal transduction system"/>
    <property type="evidence" value="ECO:0007669"/>
    <property type="project" value="InterPro"/>
</dbReference>
<evidence type="ECO:0000256" key="4">
    <source>
        <dbReference type="PROSITE-ProRule" id="PRU00339"/>
    </source>
</evidence>
<keyword evidence="1" id="KW-0677">Repeat</keyword>
<evidence type="ECO:0000256" key="3">
    <source>
        <dbReference type="PROSITE-ProRule" id="PRU00169"/>
    </source>
</evidence>
<dbReference type="PANTHER" id="PTHR44858">
    <property type="entry name" value="TETRATRICOPEPTIDE REPEAT PROTEIN 6"/>
    <property type="match status" value="1"/>
</dbReference>
<evidence type="ECO:0000256" key="5">
    <source>
        <dbReference type="SAM" id="Coils"/>
    </source>
</evidence>
<dbReference type="InterPro" id="IPR011006">
    <property type="entry name" value="CheY-like_superfamily"/>
</dbReference>
<protein>
    <submittedName>
        <fullName evidence="9">Uncharacterized protein</fullName>
    </submittedName>
</protein>
<feature type="compositionally biased region" description="Acidic residues" evidence="6">
    <location>
        <begin position="403"/>
        <end position="413"/>
    </location>
</feature>
<feature type="compositionally biased region" description="Basic and acidic residues" evidence="6">
    <location>
        <begin position="243"/>
        <end position="271"/>
    </location>
</feature>
<evidence type="ECO:0000256" key="1">
    <source>
        <dbReference type="ARBA" id="ARBA00022737"/>
    </source>
</evidence>
<feature type="region of interest" description="Disordered" evidence="6">
    <location>
        <begin position="809"/>
        <end position="848"/>
    </location>
</feature>
<dbReference type="InterPro" id="IPR014710">
    <property type="entry name" value="RmlC-like_jellyroll"/>
</dbReference>
<dbReference type="InterPro" id="IPR011990">
    <property type="entry name" value="TPR-like_helical_dom_sf"/>
</dbReference>
<feature type="domain" description="Response regulatory" evidence="8">
    <location>
        <begin position="34"/>
        <end position="161"/>
    </location>
</feature>
<dbReference type="SMART" id="SM00028">
    <property type="entry name" value="TPR"/>
    <property type="match status" value="3"/>
</dbReference>
<feature type="compositionally biased region" description="Polar residues" evidence="6">
    <location>
        <begin position="809"/>
        <end position="818"/>
    </location>
</feature>
<feature type="region of interest" description="Disordered" evidence="6">
    <location>
        <begin position="383"/>
        <end position="476"/>
    </location>
</feature>
<proteinExistence type="predicted"/>
<gene>
    <name evidence="9" type="ORF">TrCOL_g2638</name>
</gene>
<dbReference type="InterPro" id="IPR001789">
    <property type="entry name" value="Sig_transdc_resp-reg_receiver"/>
</dbReference>
<dbReference type="SUPFAM" id="SSF52172">
    <property type="entry name" value="CheY-like"/>
    <property type="match status" value="1"/>
</dbReference>
<accession>A0A9W7GEI5</accession>
<keyword evidence="10" id="KW-1185">Reference proteome</keyword>
<dbReference type="SUPFAM" id="SSF51206">
    <property type="entry name" value="cAMP-binding domain-like"/>
    <property type="match status" value="2"/>
</dbReference>
<feature type="compositionally biased region" description="Basic and acidic residues" evidence="6">
    <location>
        <begin position="448"/>
        <end position="457"/>
    </location>
</feature>
<sequence length="1482" mass="166520">MTTMDLSEEEQRQFNMILEDGEIKRVTKYLKDANVLLVDKTTHSRYLKLRFLSRMCGDVVPCDGVDDVIRIINEFEGKGARISLVLVALDRENAPRICEHLRSRAMTRGSPPLIPAVLFMHQSDMSTYNEVLHKCLELGCPGFLNEPVNPGQLLLTLGHVLRQNALVQQAYDATIVKEEGKAYPRFDLANVEAKMIPGLFTKLSIYEKTKELERERRAEEYKLNHVADDQRLQNRLTIDDENRRPVLYRQKRDGTSEEKKGDADDIYDEAKNGAGTPTKEKKNSNSSRARSSSSESLHHELSFSSEMYPFIVRKTPEIKSPRSACGLSRSKVENALEMAKIKENVIANQRILSKKSDKQLKKEQQQARLDFTKKNEVNKRLGIVRKGISPSYPSRKLNKQEKEEDDEDEDVDVFESAGEIYEEKRSNQLSMHRKKELESTRMGNGGQHSHDSLEDKKKGRHHRSDVVVKDSVSGGNSIMQHLSRSHHRRGSTDAPVRATVAQKMVKTLSNAASELNQKHVNTADVSQYKMIEIEPPFKKSSRSAHFVSKGYLVYQEGNYINALNIFTKAIEASDKNWLAFFWRGVAFDKLGGYGRAIRDFTSSIKVRTRRAVEEAGDGSCETANRKKIDFEEPPELAAVYFNRGIVFSHVGDDESAESDFSSALKRDPANFVFRHNRALINRRFGKYKDAQSDYVKLWMERRVMKMKTSPCEENMRPVTMSGFRKNRGVTLGRPKTGGMAAIQLHMLEMKEKEEDAKRKAGALNRRDSMRDVNSISSSVGAAAVGAEPSVYGDSMAPTNLQQMSIDQMSSVDTFSGQSGEDGPLVGSLPGGLPQIDSPGGHGGKKGTYAELDSGASVADMSSIAHTELHEQPSILTMNDDMTVVRQTEWIASPDSKPMTSGIIEQGSAESESMGASVMRRPFTSPIAVAPLTQSKQQGTGFIKKPPMAATKMHLKTVALPSYMNTSKDNDEKDVPTEREIHAMDPRQLTDLYFNITGIKKKDEEESIKGKKDAKKATQKKLDSRVDLTEFKNQIGLGRGDVYEDLFNKPTKVQLALLTAPELRKKEEILNIVDALKMSDLGNKMGDDDLMGLAEVVEYRTVNKGGFVFQQGEPVNCCCILLTGRVIMKAESTGGVVEVIGEVDEAQNFGDEWMLMAEKGTNKRGLAHQSYIADKPCQLMVILKEHFIKYCMKESSNNLKKKGQLLADSGLFDQWEPAELFDLACLSALRRFPKGCEIIEQEKSSKFFCILTKGVCKVTKFADHAAQVERALADLKKKLKRVRLGYKFHHTMVDRAETRSDETGYFDIEGDPKPFTTMSEKKVTELEQQISQLTDKLDKIRADVMLGGDSSKRLEIGSLVSGDVFGESSVLEPFKSLARGGVHTDTNVEVLMVHQSVLQRYPYTCTDQFRGRVEIRSPSYPVDSRLVRSVKHAEEWKGYKSGVMRGIKKTRWPVNRRRIREVRGGTIITADLETKWTKENVLS</sequence>
<dbReference type="InterPro" id="IPR018490">
    <property type="entry name" value="cNMP-bd_dom_sf"/>
</dbReference>
<feature type="repeat" description="TPR" evidence="4">
    <location>
        <begin position="637"/>
        <end position="670"/>
    </location>
</feature>
<dbReference type="Gene3D" id="3.40.50.2300">
    <property type="match status" value="1"/>
</dbReference>
<dbReference type="PROSITE" id="PS50005">
    <property type="entry name" value="TPR"/>
    <property type="match status" value="2"/>
</dbReference>
<dbReference type="EMBL" id="BRYA01000190">
    <property type="protein sequence ID" value="GMI43266.1"/>
    <property type="molecule type" value="Genomic_DNA"/>
</dbReference>
<comment type="caution">
    <text evidence="9">The sequence shown here is derived from an EMBL/GenBank/DDBJ whole genome shotgun (WGS) entry which is preliminary data.</text>
</comment>
<feature type="domain" description="Cyclic nucleotide-binding" evidence="7">
    <location>
        <begin position="1080"/>
        <end position="1186"/>
    </location>
</feature>
<evidence type="ECO:0000313" key="10">
    <source>
        <dbReference type="Proteomes" id="UP001165065"/>
    </source>
</evidence>
<feature type="repeat" description="TPR" evidence="4">
    <location>
        <begin position="543"/>
        <end position="576"/>
    </location>
</feature>
<keyword evidence="2 4" id="KW-0802">TPR repeat</keyword>
<evidence type="ECO:0000259" key="7">
    <source>
        <dbReference type="PROSITE" id="PS50042"/>
    </source>
</evidence>
<evidence type="ECO:0000256" key="2">
    <source>
        <dbReference type="ARBA" id="ARBA00022803"/>
    </source>
</evidence>
<dbReference type="SUPFAM" id="SSF48452">
    <property type="entry name" value="TPR-like"/>
    <property type="match status" value="1"/>
</dbReference>
<feature type="compositionally biased region" description="Low complexity" evidence="6">
    <location>
        <begin position="284"/>
        <end position="295"/>
    </location>
</feature>
<dbReference type="OrthoDB" id="1926212at2759"/>
<comment type="caution">
    <text evidence="3">Lacks conserved residue(s) required for the propagation of feature annotation.</text>
</comment>
<dbReference type="PROSITE" id="PS50042">
    <property type="entry name" value="CNMP_BINDING_3"/>
    <property type="match status" value="1"/>
</dbReference>
<keyword evidence="5" id="KW-0175">Coiled coil</keyword>
<evidence type="ECO:0000259" key="8">
    <source>
        <dbReference type="PROSITE" id="PS50110"/>
    </source>
</evidence>
<reference evidence="10" key="1">
    <citation type="journal article" date="2023" name="Commun. Biol.">
        <title>Genome analysis of Parmales, the sister group of diatoms, reveals the evolutionary specialization of diatoms from phago-mixotrophs to photoautotrophs.</title>
        <authorList>
            <person name="Ban H."/>
            <person name="Sato S."/>
            <person name="Yoshikawa S."/>
            <person name="Yamada K."/>
            <person name="Nakamura Y."/>
            <person name="Ichinomiya M."/>
            <person name="Sato N."/>
            <person name="Blanc-Mathieu R."/>
            <person name="Endo H."/>
            <person name="Kuwata A."/>
            <person name="Ogata H."/>
        </authorList>
    </citation>
    <scope>NUCLEOTIDE SEQUENCE [LARGE SCALE GENOMIC DNA]</scope>
</reference>
<feature type="region of interest" description="Disordered" evidence="6">
    <location>
        <begin position="243"/>
        <end position="300"/>
    </location>
</feature>
<dbReference type="InterPro" id="IPR000595">
    <property type="entry name" value="cNMP-bd_dom"/>
</dbReference>
<dbReference type="InterPro" id="IPR019734">
    <property type="entry name" value="TPR_rpt"/>
</dbReference>
<dbReference type="Proteomes" id="UP001165065">
    <property type="component" value="Unassembled WGS sequence"/>
</dbReference>
<feature type="compositionally biased region" description="Low complexity" evidence="6">
    <location>
        <begin position="822"/>
        <end position="833"/>
    </location>
</feature>
<organism evidence="9 10">
    <name type="scientific">Triparma columacea</name>
    <dbReference type="NCBI Taxonomy" id="722753"/>
    <lineage>
        <taxon>Eukaryota</taxon>
        <taxon>Sar</taxon>
        <taxon>Stramenopiles</taxon>
        <taxon>Ochrophyta</taxon>
        <taxon>Bolidophyceae</taxon>
        <taxon>Parmales</taxon>
        <taxon>Triparmaceae</taxon>
        <taxon>Triparma</taxon>
    </lineage>
</organism>
<name>A0A9W7GEI5_9STRA</name>
<dbReference type="Gene3D" id="2.60.120.10">
    <property type="entry name" value="Jelly Rolls"/>
    <property type="match status" value="2"/>
</dbReference>
<dbReference type="PROSITE" id="PS50110">
    <property type="entry name" value="RESPONSE_REGULATORY"/>
    <property type="match status" value="1"/>
</dbReference>
<feature type="coiled-coil region" evidence="5">
    <location>
        <begin position="1315"/>
        <end position="1342"/>
    </location>
</feature>
<dbReference type="InterPro" id="IPR050498">
    <property type="entry name" value="Ycf3"/>
</dbReference>
<dbReference type="CDD" id="cd00038">
    <property type="entry name" value="CAP_ED"/>
    <property type="match status" value="1"/>
</dbReference>
<evidence type="ECO:0000256" key="6">
    <source>
        <dbReference type="SAM" id="MobiDB-lite"/>
    </source>
</evidence>